<dbReference type="Proteomes" id="UP000078555">
    <property type="component" value="Unassembled WGS sequence"/>
</dbReference>
<dbReference type="EMBL" id="FLRD01000109">
    <property type="protein sequence ID" value="SBT38748.1"/>
    <property type="molecule type" value="Genomic_DNA"/>
</dbReference>
<keyword evidence="4" id="KW-1185">Reference proteome</keyword>
<organism evidence="1 4">
    <name type="scientific">Plasmodium ovale wallikeri</name>
    <dbReference type="NCBI Taxonomy" id="864142"/>
    <lineage>
        <taxon>Eukaryota</taxon>
        <taxon>Sar</taxon>
        <taxon>Alveolata</taxon>
        <taxon>Apicomplexa</taxon>
        <taxon>Aconoidasida</taxon>
        <taxon>Haemosporida</taxon>
        <taxon>Plasmodiidae</taxon>
        <taxon>Plasmodium</taxon>
        <taxon>Plasmodium (Plasmodium)</taxon>
    </lineage>
</organism>
<evidence type="ECO:0000313" key="3">
    <source>
        <dbReference type="Proteomes" id="UP000078550"/>
    </source>
</evidence>
<evidence type="ECO:0000313" key="4">
    <source>
        <dbReference type="Proteomes" id="UP000078555"/>
    </source>
</evidence>
<proteinExistence type="predicted"/>
<evidence type="ECO:0000313" key="1">
    <source>
        <dbReference type="EMBL" id="SBT38748.1"/>
    </source>
</evidence>
<sequence length="100" mass="11593">MLYFSARFAIPSRKLARMRGVPKNGETCTSPYGENNFCARFPNVTKGRFKNIWEHEKLISFVESFRIVSPNKGMEEEIVKYICCDHLPFKQFPIAAARTE</sequence>
<dbReference type="EMBL" id="FLRE01000144">
    <property type="protein sequence ID" value="SBT39326.1"/>
    <property type="molecule type" value="Genomic_DNA"/>
</dbReference>
<dbReference type="Proteomes" id="UP000078550">
    <property type="component" value="Unassembled WGS sequence"/>
</dbReference>
<accession>A0A1A8Z4P1</accession>
<evidence type="ECO:0000313" key="2">
    <source>
        <dbReference type="EMBL" id="SBT39326.1"/>
    </source>
</evidence>
<name>A0A1A8Z4P1_PLAOA</name>
<dbReference type="AlphaFoldDB" id="A0A1A8Z4P1"/>
<reference evidence="3 4" key="1">
    <citation type="submission" date="2016-05" db="EMBL/GenBank/DDBJ databases">
        <authorList>
            <person name="Naeem Raeece"/>
        </authorList>
    </citation>
    <scope>NUCLEOTIDE SEQUENCE [LARGE SCALE GENOMIC DNA]</scope>
</reference>
<gene>
    <name evidence="1" type="ORF">POVWA1_038600</name>
    <name evidence="2" type="ORF">POVWA2_037580</name>
</gene>
<protein>
    <submittedName>
        <fullName evidence="1">Uncharacterized protein</fullName>
    </submittedName>
</protein>
<reference evidence="1" key="2">
    <citation type="submission" date="2016-05" db="EMBL/GenBank/DDBJ databases">
        <authorList>
            <person name="Lavstsen T."/>
            <person name="Jespersen J.S."/>
        </authorList>
    </citation>
    <scope>NUCLEOTIDE SEQUENCE [LARGE SCALE GENOMIC DNA]</scope>
</reference>